<dbReference type="SUPFAM" id="SSF160631">
    <property type="entry name" value="SMI1/KNR4-like"/>
    <property type="match status" value="1"/>
</dbReference>
<name>A0A3G2T5P7_9GAMM</name>
<dbReference type="InterPro" id="IPR037883">
    <property type="entry name" value="Knr4/Smi1-like_sf"/>
</dbReference>
<sequence length="169" mass="19879">MELHQLIEKIKTEQNCEVFPALENIDLPSRTPDDLRQFYRLCNGIQLFKDSDYAIEIVGVDLFIPINRYLYPLESIDWNVDTGEVSNHWYLIAKDTMQSQYISLDLTLERYGQCYDSFIETHSLMGDSPIIARNFTELLQQIYTGKGQYWYWLQDDFKSLGDAYDPPIL</sequence>
<dbReference type="RefSeq" id="WP_087553681.1">
    <property type="nucleotide sequence ID" value="NZ_CP033133.1"/>
</dbReference>
<feature type="domain" description="Knr4/Smi1-like" evidence="1">
    <location>
        <begin position="32"/>
        <end position="141"/>
    </location>
</feature>
<evidence type="ECO:0000313" key="2">
    <source>
        <dbReference type="EMBL" id="AYO55312.1"/>
    </source>
</evidence>
<protein>
    <submittedName>
        <fullName evidence="2">SMI1/KNR4 family protein</fullName>
    </submittedName>
</protein>
<organism evidence="2 3">
    <name type="scientific">Acinetobacter wuhouensis</name>
    <dbReference type="NCBI Taxonomy" id="1879050"/>
    <lineage>
        <taxon>Bacteria</taxon>
        <taxon>Pseudomonadati</taxon>
        <taxon>Pseudomonadota</taxon>
        <taxon>Gammaproteobacteria</taxon>
        <taxon>Moraxellales</taxon>
        <taxon>Moraxellaceae</taxon>
        <taxon>Acinetobacter</taxon>
    </lineage>
</organism>
<proteinExistence type="predicted"/>
<evidence type="ECO:0000313" key="3">
    <source>
        <dbReference type="Proteomes" id="UP000279962"/>
    </source>
</evidence>
<dbReference type="AlphaFoldDB" id="A0A3G2T5P7"/>
<dbReference type="Pfam" id="PF09346">
    <property type="entry name" value="SMI1_KNR4"/>
    <property type="match status" value="1"/>
</dbReference>
<gene>
    <name evidence="2" type="ORF">CDG68_17395</name>
</gene>
<reference evidence="2 3" key="1">
    <citation type="submission" date="2018-10" db="EMBL/GenBank/DDBJ databases">
        <title>The complete genome of Acinetobacter wuhouensis strain WCHAW010062.</title>
        <authorList>
            <person name="Hu Y."/>
            <person name="Long H."/>
            <person name="Feng Y."/>
            <person name="Zong Z."/>
        </authorList>
    </citation>
    <scope>NUCLEOTIDE SEQUENCE [LARGE SCALE GENOMIC DNA]</scope>
    <source>
        <strain evidence="2 3">WCHAW010062</strain>
    </source>
</reference>
<dbReference type="EMBL" id="CP033133">
    <property type="protein sequence ID" value="AYO55312.1"/>
    <property type="molecule type" value="Genomic_DNA"/>
</dbReference>
<dbReference type="Proteomes" id="UP000279962">
    <property type="component" value="Chromosome"/>
</dbReference>
<accession>A0A3G2T5P7</accession>
<dbReference type="Gene3D" id="3.40.1580.10">
    <property type="entry name" value="SMI1/KNR4-like"/>
    <property type="match status" value="1"/>
</dbReference>
<evidence type="ECO:0000259" key="1">
    <source>
        <dbReference type="Pfam" id="PF09346"/>
    </source>
</evidence>
<dbReference type="InterPro" id="IPR018958">
    <property type="entry name" value="Knr4/Smi1-like_dom"/>
</dbReference>